<dbReference type="Proteomes" id="UP000214603">
    <property type="component" value="Unassembled WGS sequence"/>
</dbReference>
<protein>
    <submittedName>
        <fullName evidence="3">ABC transporter substrate-binding protein</fullName>
    </submittedName>
</protein>
<reference evidence="4" key="1">
    <citation type="submission" date="2017-06" db="EMBL/GenBank/DDBJ databases">
        <title>Herbaspirillum phytohormonus sp. nov., isolated from the root nodule of Robinia pseudoacacia in lead-zinc mine.</title>
        <authorList>
            <person name="Fan M."/>
            <person name="Lin Y."/>
        </authorList>
    </citation>
    <scope>NUCLEOTIDE SEQUENCE [LARGE SCALE GENOMIC DNA]</scope>
    <source>
        <strain evidence="4">SC-089</strain>
    </source>
</reference>
<name>A0A225MQE1_9BURK</name>
<evidence type="ECO:0000313" key="3">
    <source>
        <dbReference type="EMBL" id="OWT63567.1"/>
    </source>
</evidence>
<evidence type="ECO:0000313" key="4">
    <source>
        <dbReference type="Proteomes" id="UP000214603"/>
    </source>
</evidence>
<dbReference type="EMBL" id="NJIH01000003">
    <property type="protein sequence ID" value="OWT63567.1"/>
    <property type="molecule type" value="Genomic_DNA"/>
</dbReference>
<dbReference type="Gene3D" id="3.40.190.10">
    <property type="entry name" value="Periplasmic binding protein-like II"/>
    <property type="match status" value="1"/>
</dbReference>
<comment type="caution">
    <text evidence="3">The sequence shown here is derived from an EMBL/GenBank/DDBJ whole genome shotgun (WGS) entry which is preliminary data.</text>
</comment>
<proteinExistence type="inferred from homology"/>
<keyword evidence="4" id="KW-1185">Reference proteome</keyword>
<feature type="signal peptide" evidence="2">
    <location>
        <begin position="1"/>
        <end position="27"/>
    </location>
</feature>
<dbReference type="Pfam" id="PF03401">
    <property type="entry name" value="TctC"/>
    <property type="match status" value="1"/>
</dbReference>
<dbReference type="InterPro" id="IPR042100">
    <property type="entry name" value="Bug_dom1"/>
</dbReference>
<dbReference type="AlphaFoldDB" id="A0A225MQE1"/>
<dbReference type="PANTHER" id="PTHR42928">
    <property type="entry name" value="TRICARBOXYLATE-BINDING PROTEIN"/>
    <property type="match status" value="1"/>
</dbReference>
<dbReference type="PANTHER" id="PTHR42928:SF5">
    <property type="entry name" value="BLR1237 PROTEIN"/>
    <property type="match status" value="1"/>
</dbReference>
<accession>A0A225MQE1</accession>
<keyword evidence="2" id="KW-0732">Signal</keyword>
<dbReference type="SUPFAM" id="SSF53850">
    <property type="entry name" value="Periplasmic binding protein-like II"/>
    <property type="match status" value="1"/>
</dbReference>
<evidence type="ECO:0000256" key="1">
    <source>
        <dbReference type="ARBA" id="ARBA00006987"/>
    </source>
</evidence>
<organism evidence="3 4">
    <name type="scientific">Candidimonas nitroreducens</name>
    <dbReference type="NCBI Taxonomy" id="683354"/>
    <lineage>
        <taxon>Bacteria</taxon>
        <taxon>Pseudomonadati</taxon>
        <taxon>Pseudomonadota</taxon>
        <taxon>Betaproteobacteria</taxon>
        <taxon>Burkholderiales</taxon>
        <taxon>Alcaligenaceae</taxon>
        <taxon>Candidimonas</taxon>
    </lineage>
</organism>
<dbReference type="CDD" id="cd07012">
    <property type="entry name" value="PBP2_Bug_TTT"/>
    <property type="match status" value="1"/>
</dbReference>
<dbReference type="Gene3D" id="3.40.190.150">
    <property type="entry name" value="Bordetella uptake gene, domain 1"/>
    <property type="match status" value="1"/>
</dbReference>
<dbReference type="PIRSF" id="PIRSF017082">
    <property type="entry name" value="YflP"/>
    <property type="match status" value="1"/>
</dbReference>
<dbReference type="OrthoDB" id="8958944at2"/>
<evidence type="ECO:0000256" key="2">
    <source>
        <dbReference type="SAM" id="SignalP"/>
    </source>
</evidence>
<comment type="similarity">
    <text evidence="1">Belongs to the UPF0065 (bug) family.</text>
</comment>
<feature type="chain" id="PRO_5013393454" evidence="2">
    <location>
        <begin position="28"/>
        <end position="329"/>
    </location>
</feature>
<dbReference type="InterPro" id="IPR005064">
    <property type="entry name" value="BUG"/>
</dbReference>
<sequence length="329" mass="34866">MLNPLFKRPLACGLGALTLCLGASAQAAYPERPITLVVNFSAGGPLDMTARMLSALASKELHQSVIVENKPGASGTIGGEYAARAKPDGYTLLLTVDTLVTVNPFVYKKNHFDARKALDPIGLCGTFNMALVTRKGLGPTTLKQFVEYAGKHNVSYASAGAASPGHLTTEAFRLAVKSDMKMTHVPYKGNAPAVNSLLGGQVDSGFLSVSNMVPLIHAHKLVGVAVASKTRDPLLPDVPTMAESGLPGLEDFDMPFGFALLAPKGTPKDIITRWNGILNNFLRDPSALAKLKNLDIQPTISTPEQAAQTLAATAKKWEVVIEKAHVTVD</sequence>
<gene>
    <name evidence="3" type="ORF">CEY11_04360</name>
</gene>
<dbReference type="RefSeq" id="WP_088602149.1">
    <property type="nucleotide sequence ID" value="NZ_NJIH01000003.1"/>
</dbReference>